<dbReference type="AlphaFoldDB" id="A0A5P6N9T9"/>
<dbReference type="EMBL" id="CP032228">
    <property type="protein sequence ID" value="QFI62804.1"/>
    <property type="molecule type" value="Genomic_DNA"/>
</dbReference>
<evidence type="ECO:0000313" key="2">
    <source>
        <dbReference type="Proteomes" id="UP000325385"/>
    </source>
</evidence>
<dbReference type="GeneID" id="69696756"/>
<evidence type="ECO:0000313" key="1">
    <source>
        <dbReference type="EMBL" id="QFI62804.1"/>
    </source>
</evidence>
<organism evidence="1 2">
    <name type="scientific">Qipengyuania flava</name>
    <dbReference type="NCBI Taxonomy" id="192812"/>
    <lineage>
        <taxon>Bacteria</taxon>
        <taxon>Pseudomonadati</taxon>
        <taxon>Pseudomonadota</taxon>
        <taxon>Alphaproteobacteria</taxon>
        <taxon>Sphingomonadales</taxon>
        <taxon>Erythrobacteraceae</taxon>
        <taxon>Qipengyuania</taxon>
    </lineage>
</organism>
<proteinExistence type="predicted"/>
<dbReference type="RefSeq" id="WP_160728440.1">
    <property type="nucleotide sequence ID" value="NZ_CP032228.1"/>
</dbReference>
<protein>
    <submittedName>
        <fullName evidence="1">Uncharacterized protein</fullName>
    </submittedName>
</protein>
<reference evidence="2" key="1">
    <citation type="submission" date="2018-09" db="EMBL/GenBank/DDBJ databases">
        <title>Nocardia yunnanensis sp. nov., an actinomycete isolated from a soil sample.</title>
        <authorList>
            <person name="Zhang J."/>
        </authorList>
    </citation>
    <scope>NUCLEOTIDE SEQUENCE [LARGE SCALE GENOMIC DNA]</scope>
    <source>
        <strain evidence="2">21-3</strain>
    </source>
</reference>
<dbReference type="Proteomes" id="UP000325385">
    <property type="component" value="Chromosome"/>
</dbReference>
<gene>
    <name evidence="1" type="ORF">D0Y83_05585</name>
</gene>
<sequence length="101" mass="11626">MKDIAQDTPVTYFNIQGVLFLGARMDEGSEFGAVDFFELKGRPIVVCRQSEDAWVWTRGAWQKETAIAQNCYNDGDILDRDQFVRRHPYAALELLELHIDC</sequence>
<accession>A0A5P6N9T9</accession>
<name>A0A5P6N9T9_9SPHN</name>